<dbReference type="Gene3D" id="1.10.510.10">
    <property type="entry name" value="Transferase(Phosphotransferase) domain 1"/>
    <property type="match status" value="1"/>
</dbReference>
<dbReference type="EMBL" id="MU251998">
    <property type="protein sequence ID" value="KAG9228274.1"/>
    <property type="molecule type" value="Genomic_DNA"/>
</dbReference>
<dbReference type="Proteomes" id="UP000824998">
    <property type="component" value="Unassembled WGS sequence"/>
</dbReference>
<dbReference type="SUPFAM" id="SSF56112">
    <property type="entry name" value="Protein kinase-like (PK-like)"/>
    <property type="match status" value="1"/>
</dbReference>
<name>A0A9P7Y6Q5_9HELO</name>
<dbReference type="InterPro" id="IPR011009">
    <property type="entry name" value="Kinase-like_dom_sf"/>
</dbReference>
<dbReference type="InterPro" id="IPR000719">
    <property type="entry name" value="Prot_kinase_dom"/>
</dbReference>
<sequence>MPLSLERIVRSPAYPDERQLAAILGQVVTGMAYLLVEGFQHRSLTCSNILLNTDGDVKIANQECCHVISEPKGSPRDFGALSSITMELMQKYVKEDGAIGVDNLQR</sequence>
<organism evidence="2 3">
    <name type="scientific">Amylocarpus encephaloides</name>
    <dbReference type="NCBI Taxonomy" id="45428"/>
    <lineage>
        <taxon>Eukaryota</taxon>
        <taxon>Fungi</taxon>
        <taxon>Dikarya</taxon>
        <taxon>Ascomycota</taxon>
        <taxon>Pezizomycotina</taxon>
        <taxon>Leotiomycetes</taxon>
        <taxon>Helotiales</taxon>
        <taxon>Helotiales incertae sedis</taxon>
        <taxon>Amylocarpus</taxon>
    </lineage>
</organism>
<accession>A0A9P7Y6Q5</accession>
<dbReference type="AlphaFoldDB" id="A0A9P7Y6Q5"/>
<dbReference type="Pfam" id="PF07714">
    <property type="entry name" value="PK_Tyr_Ser-Thr"/>
    <property type="match status" value="1"/>
</dbReference>
<evidence type="ECO:0000313" key="2">
    <source>
        <dbReference type="EMBL" id="KAG9228274.1"/>
    </source>
</evidence>
<keyword evidence="3" id="KW-1185">Reference proteome</keyword>
<evidence type="ECO:0000259" key="1">
    <source>
        <dbReference type="PROSITE" id="PS50011"/>
    </source>
</evidence>
<dbReference type="PROSITE" id="PS50011">
    <property type="entry name" value="PROTEIN_KINASE_DOM"/>
    <property type="match status" value="1"/>
</dbReference>
<protein>
    <recommendedName>
        <fullName evidence="1">Protein kinase domain-containing protein</fullName>
    </recommendedName>
</protein>
<dbReference type="OrthoDB" id="4062651at2759"/>
<gene>
    <name evidence="2" type="ORF">BJ875DRAFT_477910</name>
</gene>
<proteinExistence type="predicted"/>
<comment type="caution">
    <text evidence="2">The sequence shown here is derived from an EMBL/GenBank/DDBJ whole genome shotgun (WGS) entry which is preliminary data.</text>
</comment>
<feature type="domain" description="Protein kinase" evidence="1">
    <location>
        <begin position="1"/>
        <end position="106"/>
    </location>
</feature>
<evidence type="ECO:0000313" key="3">
    <source>
        <dbReference type="Proteomes" id="UP000824998"/>
    </source>
</evidence>
<dbReference type="InterPro" id="IPR001245">
    <property type="entry name" value="Ser-Thr/Tyr_kinase_cat_dom"/>
</dbReference>
<dbReference type="GO" id="GO:0004672">
    <property type="term" value="F:protein kinase activity"/>
    <property type="evidence" value="ECO:0007669"/>
    <property type="project" value="InterPro"/>
</dbReference>
<reference evidence="2" key="1">
    <citation type="journal article" date="2021" name="IMA Fungus">
        <title>Genomic characterization of three marine fungi, including Emericellopsis atlantica sp. nov. with signatures of a generalist lifestyle and marine biomass degradation.</title>
        <authorList>
            <person name="Hagestad O.C."/>
            <person name="Hou L."/>
            <person name="Andersen J.H."/>
            <person name="Hansen E.H."/>
            <person name="Altermark B."/>
            <person name="Li C."/>
            <person name="Kuhnert E."/>
            <person name="Cox R.J."/>
            <person name="Crous P.W."/>
            <person name="Spatafora J.W."/>
            <person name="Lail K."/>
            <person name="Amirebrahimi M."/>
            <person name="Lipzen A."/>
            <person name="Pangilinan J."/>
            <person name="Andreopoulos W."/>
            <person name="Hayes R.D."/>
            <person name="Ng V."/>
            <person name="Grigoriev I.V."/>
            <person name="Jackson S.A."/>
            <person name="Sutton T.D.S."/>
            <person name="Dobson A.D.W."/>
            <person name="Rama T."/>
        </authorList>
    </citation>
    <scope>NUCLEOTIDE SEQUENCE</scope>
    <source>
        <strain evidence="2">TRa018bII</strain>
    </source>
</reference>
<dbReference type="GO" id="GO:0005524">
    <property type="term" value="F:ATP binding"/>
    <property type="evidence" value="ECO:0007669"/>
    <property type="project" value="InterPro"/>
</dbReference>